<evidence type="ECO:0000256" key="1">
    <source>
        <dbReference type="SAM" id="Phobius"/>
    </source>
</evidence>
<dbReference type="SUPFAM" id="SSF82171">
    <property type="entry name" value="DPP6 N-terminal domain-like"/>
    <property type="match status" value="1"/>
</dbReference>
<keyword evidence="1" id="KW-0812">Transmembrane</keyword>
<dbReference type="EMBL" id="MFZF01000001">
    <property type="protein sequence ID" value="OGK17392.1"/>
    <property type="molecule type" value="Genomic_DNA"/>
</dbReference>
<evidence type="ECO:0000313" key="3">
    <source>
        <dbReference type="Proteomes" id="UP000178372"/>
    </source>
</evidence>
<reference evidence="2 3" key="1">
    <citation type="journal article" date="2016" name="Nat. Commun.">
        <title>Thousands of microbial genomes shed light on interconnected biogeochemical processes in an aquifer system.</title>
        <authorList>
            <person name="Anantharaman K."/>
            <person name="Brown C.T."/>
            <person name="Hug L.A."/>
            <person name="Sharon I."/>
            <person name="Castelle C.J."/>
            <person name="Probst A.J."/>
            <person name="Thomas B.C."/>
            <person name="Singh A."/>
            <person name="Wilkins M.J."/>
            <person name="Karaoz U."/>
            <person name="Brodie E.L."/>
            <person name="Williams K.H."/>
            <person name="Hubbard S.S."/>
            <person name="Banfield J.F."/>
        </authorList>
    </citation>
    <scope>NUCLEOTIDE SEQUENCE [LARGE SCALE GENOMIC DNA]</scope>
</reference>
<keyword evidence="1" id="KW-1133">Transmembrane helix</keyword>
<name>A0A1F7GFX8_9BACT</name>
<sequence>MEDNPNSSQGDLGIKSVSLTSNKRWNILVITSGVLLFLAIVGGAYYLGIQKDRPQFTQIRSKQVIPSPTAFPNTVTTLEDKPSQAIVFEDKNTIVNFLDTSGNLFRPLSKNNQPIKIYSYNLDFDPIHNNFAYITQTEENTGYGIGLEMRLYNITSKKEVVLKSSKPTNDHPTHDYIHPSGAVNFSDNGNLLAFVLDSKLFVYSVNEGKLKDYEFIKYGDDLSGITSLLNPVFSPSNKFIIIEIGYIESAAYVLIDRESKATKSLPYTSGFSSAELIGFLSTDELLISEQKFDPNSLELTDGPHLYSINTDGSNKQFIGDTGISSGRLIIINDIIHYATGGELFAYYINKKKSTKLLSVQDSIFNNEFSSIHQIYKTPESNILLAELYSKETNGKYYRVMIEVDLTHPTNFKKLFRKEL</sequence>
<dbReference type="AlphaFoldDB" id="A0A1F7GFX8"/>
<dbReference type="Proteomes" id="UP000178372">
    <property type="component" value="Unassembled WGS sequence"/>
</dbReference>
<evidence type="ECO:0000313" key="2">
    <source>
        <dbReference type="EMBL" id="OGK17392.1"/>
    </source>
</evidence>
<organism evidence="2 3">
    <name type="scientific">Candidatus Roizmanbacteria bacterium RIFCSPHIGHO2_01_FULL_39_12b</name>
    <dbReference type="NCBI Taxonomy" id="1802030"/>
    <lineage>
        <taxon>Bacteria</taxon>
        <taxon>Candidatus Roizmaniibacteriota</taxon>
    </lineage>
</organism>
<feature type="transmembrane region" description="Helical" evidence="1">
    <location>
        <begin position="25"/>
        <end position="47"/>
    </location>
</feature>
<proteinExistence type="predicted"/>
<keyword evidence="1" id="KW-0472">Membrane</keyword>
<comment type="caution">
    <text evidence="2">The sequence shown here is derived from an EMBL/GenBank/DDBJ whole genome shotgun (WGS) entry which is preliminary data.</text>
</comment>
<protein>
    <submittedName>
        <fullName evidence="2">Uncharacterized protein</fullName>
    </submittedName>
</protein>
<accession>A0A1F7GFX8</accession>
<gene>
    <name evidence="2" type="ORF">A2690_00155</name>
</gene>